<evidence type="ECO:0000256" key="11">
    <source>
        <dbReference type="ARBA" id="ARBA00023242"/>
    </source>
</evidence>
<organism evidence="15 16">
    <name type="scientific">Paragonimus westermani</name>
    <dbReference type="NCBI Taxonomy" id="34504"/>
    <lineage>
        <taxon>Eukaryota</taxon>
        <taxon>Metazoa</taxon>
        <taxon>Spiralia</taxon>
        <taxon>Lophotrochozoa</taxon>
        <taxon>Platyhelminthes</taxon>
        <taxon>Trematoda</taxon>
        <taxon>Digenea</taxon>
        <taxon>Plagiorchiida</taxon>
        <taxon>Troglotremata</taxon>
        <taxon>Troglotrematidae</taxon>
        <taxon>Paragonimus</taxon>
    </lineage>
</organism>
<evidence type="ECO:0000256" key="6">
    <source>
        <dbReference type="ARBA" id="ARBA00022679"/>
    </source>
</evidence>
<proteinExistence type="predicted"/>
<dbReference type="InterPro" id="IPR047266">
    <property type="entry name" value="KMT5A-like_SET"/>
</dbReference>
<dbReference type="CDD" id="cd10528">
    <property type="entry name" value="SET_SETD8"/>
    <property type="match status" value="1"/>
</dbReference>
<evidence type="ECO:0000256" key="2">
    <source>
        <dbReference type="ARBA" id="ARBA00004286"/>
    </source>
</evidence>
<evidence type="ECO:0000313" key="16">
    <source>
        <dbReference type="Proteomes" id="UP000324629"/>
    </source>
</evidence>
<dbReference type="PROSITE" id="PS50280">
    <property type="entry name" value="SET"/>
    <property type="match status" value="1"/>
</dbReference>
<dbReference type="GO" id="GO:0043516">
    <property type="term" value="P:regulation of DNA damage response, signal transduction by p53 class mediator"/>
    <property type="evidence" value="ECO:0007669"/>
    <property type="project" value="TreeGrafter"/>
</dbReference>
<keyword evidence="11" id="KW-0539">Nucleus</keyword>
<dbReference type="Pfam" id="PF00856">
    <property type="entry name" value="SET"/>
    <property type="match status" value="1"/>
</dbReference>
<evidence type="ECO:0000256" key="13">
    <source>
        <dbReference type="SAM" id="MobiDB-lite"/>
    </source>
</evidence>
<feature type="compositionally biased region" description="Low complexity" evidence="13">
    <location>
        <begin position="148"/>
        <end position="165"/>
    </location>
</feature>
<dbReference type="Gene3D" id="2.170.270.10">
    <property type="entry name" value="SET domain"/>
    <property type="match status" value="1"/>
</dbReference>
<comment type="subcellular location">
    <subcellularLocation>
        <location evidence="2">Chromosome</location>
    </subcellularLocation>
    <subcellularLocation>
        <location evidence="1">Nucleus</location>
    </subcellularLocation>
</comment>
<keyword evidence="4" id="KW-0158">Chromosome</keyword>
<dbReference type="SUPFAM" id="SSF82199">
    <property type="entry name" value="SET domain"/>
    <property type="match status" value="1"/>
</dbReference>
<gene>
    <name evidence="15" type="ORF">DEA37_0006021</name>
</gene>
<name>A0A5J4P0C4_9TREM</name>
<dbReference type="GO" id="GO:0032259">
    <property type="term" value="P:methylation"/>
    <property type="evidence" value="ECO:0007669"/>
    <property type="project" value="UniProtKB-KW"/>
</dbReference>
<evidence type="ECO:0000259" key="14">
    <source>
        <dbReference type="PROSITE" id="PS50280"/>
    </source>
</evidence>
<dbReference type="GO" id="GO:0140944">
    <property type="term" value="F:histone H4K20 monomethyltransferase activity"/>
    <property type="evidence" value="ECO:0007669"/>
    <property type="project" value="UniProtKB-EC"/>
</dbReference>
<dbReference type="SMART" id="SM00317">
    <property type="entry name" value="SET"/>
    <property type="match status" value="1"/>
</dbReference>
<evidence type="ECO:0000256" key="1">
    <source>
        <dbReference type="ARBA" id="ARBA00004123"/>
    </source>
</evidence>
<reference evidence="15 16" key="1">
    <citation type="journal article" date="2019" name="Gigascience">
        <title>Whole-genome sequence of the oriental lung fluke Paragonimus westermani.</title>
        <authorList>
            <person name="Oey H."/>
            <person name="Zakrzewski M."/>
            <person name="Narain K."/>
            <person name="Devi K.R."/>
            <person name="Agatsuma T."/>
            <person name="Nawaratna S."/>
            <person name="Gobert G.N."/>
            <person name="Jones M.K."/>
            <person name="Ragan M.A."/>
            <person name="McManus D.P."/>
            <person name="Krause L."/>
        </authorList>
    </citation>
    <scope>NUCLEOTIDE SEQUENCE [LARGE SCALE GENOMIC DNA]</scope>
    <source>
        <strain evidence="15 16">IND2009</strain>
    </source>
</reference>
<protein>
    <recommendedName>
        <fullName evidence="3">[histone H4]-lysine(20) N-methyltransferase</fullName>
        <ecNumber evidence="3">2.1.1.361</ecNumber>
    </recommendedName>
</protein>
<dbReference type="AlphaFoldDB" id="A0A5J4P0C4"/>
<evidence type="ECO:0000256" key="10">
    <source>
        <dbReference type="ARBA" id="ARBA00023163"/>
    </source>
</evidence>
<evidence type="ECO:0000256" key="4">
    <source>
        <dbReference type="ARBA" id="ARBA00022454"/>
    </source>
</evidence>
<dbReference type="InterPro" id="IPR051760">
    <property type="entry name" value="KMT5A"/>
</dbReference>
<dbReference type="PANTHER" id="PTHR46167">
    <property type="entry name" value="N-LYSINE METHYLTRANSFERASE KMT5A"/>
    <property type="match status" value="1"/>
</dbReference>
<evidence type="ECO:0000256" key="5">
    <source>
        <dbReference type="ARBA" id="ARBA00022603"/>
    </source>
</evidence>
<dbReference type="GO" id="GO:0005634">
    <property type="term" value="C:nucleus"/>
    <property type="evidence" value="ECO:0007669"/>
    <property type="project" value="UniProtKB-SubCell"/>
</dbReference>
<feature type="region of interest" description="Disordered" evidence="13">
    <location>
        <begin position="47"/>
        <end position="75"/>
    </location>
</feature>
<keyword evidence="16" id="KW-1185">Reference proteome</keyword>
<feature type="domain" description="SET" evidence="14">
    <location>
        <begin position="266"/>
        <end position="388"/>
    </location>
</feature>
<feature type="region of interest" description="Disordered" evidence="13">
    <location>
        <begin position="148"/>
        <end position="187"/>
    </location>
</feature>
<dbReference type="EMBL" id="QNGE01000266">
    <property type="protein sequence ID" value="KAA3681159.1"/>
    <property type="molecule type" value="Genomic_DNA"/>
</dbReference>
<evidence type="ECO:0000256" key="7">
    <source>
        <dbReference type="ARBA" id="ARBA00022691"/>
    </source>
</evidence>
<keyword evidence="8" id="KW-0156">Chromatin regulator</keyword>
<evidence type="ECO:0000256" key="9">
    <source>
        <dbReference type="ARBA" id="ARBA00023015"/>
    </source>
</evidence>
<sequence length="403" mass="45579">MEITGRCFSSISELSMTLTETQRYPSYLHADDLIRPHWDVDKMPMKCSTPCGTNRGSSKLDSDSPSRKSSGSLKQTLLNFSRTVREDDEVTVAMTEDVDPHFPKNLNGSLSKSGQNVIEPVSVKFDAVLSVVQDSSLVVSPVHKIARSTKQSLLSSKPSKSSRSSRAQKESEKIVSKGSRYRSVDTRTTTTTIQLKPRAKAISLSPKKSTVVTVQSEVREEPRRKDKRQTQLTTYGIRRTARQYVKAQELERAANTLNLLRDKVESGMKIIVTEEKGRGIVATRTFYDGEFVVEYAGELMSEKMAKEREAEYKRDPTIGSYMFYFVHNGQKYCVDATEETPRLGRLINHSRLHPNCQVKVITLDGTPKLVLFAKQTIHPGEELLYDYGDRDKETMELHPWLKT</sequence>
<evidence type="ECO:0000256" key="8">
    <source>
        <dbReference type="ARBA" id="ARBA00022853"/>
    </source>
</evidence>
<accession>A0A5J4P0C4</accession>
<dbReference type="InterPro" id="IPR001214">
    <property type="entry name" value="SET_dom"/>
</dbReference>
<comment type="catalytic activity">
    <reaction evidence="12">
        <text>L-lysyl(20)-[histone H4] + S-adenosyl-L-methionine = N(6)-methyl-L-lysyl(20)-[histone H4] + S-adenosyl-L-homocysteine + H(+)</text>
        <dbReference type="Rhea" id="RHEA:60344"/>
        <dbReference type="Rhea" id="RHEA-COMP:15554"/>
        <dbReference type="Rhea" id="RHEA-COMP:15555"/>
        <dbReference type="ChEBI" id="CHEBI:15378"/>
        <dbReference type="ChEBI" id="CHEBI:29969"/>
        <dbReference type="ChEBI" id="CHEBI:57856"/>
        <dbReference type="ChEBI" id="CHEBI:59789"/>
        <dbReference type="ChEBI" id="CHEBI:61929"/>
        <dbReference type="EC" id="2.1.1.361"/>
    </reaction>
</comment>
<evidence type="ECO:0000256" key="12">
    <source>
        <dbReference type="ARBA" id="ARBA00047784"/>
    </source>
</evidence>
<keyword evidence="9" id="KW-0805">Transcription regulation</keyword>
<dbReference type="PROSITE" id="PS51571">
    <property type="entry name" value="SAM_MT43_PR_SET"/>
    <property type="match status" value="1"/>
</dbReference>
<keyword evidence="5 15" id="KW-0489">Methyltransferase</keyword>
<keyword evidence="7" id="KW-0949">S-adenosyl-L-methionine</keyword>
<evidence type="ECO:0000256" key="3">
    <source>
        <dbReference type="ARBA" id="ARBA00012187"/>
    </source>
</evidence>
<dbReference type="GO" id="GO:0005700">
    <property type="term" value="C:polytene chromosome"/>
    <property type="evidence" value="ECO:0007669"/>
    <property type="project" value="TreeGrafter"/>
</dbReference>
<keyword evidence="10" id="KW-0804">Transcription</keyword>
<dbReference type="EC" id="2.1.1.361" evidence="3"/>
<dbReference type="InterPro" id="IPR046341">
    <property type="entry name" value="SET_dom_sf"/>
</dbReference>
<dbReference type="PANTHER" id="PTHR46167:SF1">
    <property type="entry name" value="N-LYSINE METHYLTRANSFERASE KMT5A"/>
    <property type="match status" value="1"/>
</dbReference>
<dbReference type="Proteomes" id="UP000324629">
    <property type="component" value="Unassembled WGS sequence"/>
</dbReference>
<dbReference type="GO" id="GO:0006357">
    <property type="term" value="P:regulation of transcription by RNA polymerase II"/>
    <property type="evidence" value="ECO:0007669"/>
    <property type="project" value="TreeGrafter"/>
</dbReference>
<keyword evidence="6 15" id="KW-0808">Transferase</keyword>
<comment type="caution">
    <text evidence="15">The sequence shown here is derived from an EMBL/GenBank/DDBJ whole genome shotgun (WGS) entry which is preliminary data.</text>
</comment>
<dbReference type="InterPro" id="IPR016858">
    <property type="entry name" value="KMT5A-like"/>
</dbReference>
<evidence type="ECO:0000313" key="15">
    <source>
        <dbReference type="EMBL" id="KAA3681159.1"/>
    </source>
</evidence>